<proteinExistence type="predicted"/>
<reference evidence="1 2" key="1">
    <citation type="journal article" date="2021" name="ISME J.">
        <title>Genomic evolution of the class Acidithiobacillia: deep-branching Proteobacteria living in extreme acidic conditions.</title>
        <authorList>
            <person name="Moya-Beltran A."/>
            <person name="Beard S."/>
            <person name="Rojas-Villalobos C."/>
            <person name="Issotta F."/>
            <person name="Gallardo Y."/>
            <person name="Ulloa R."/>
            <person name="Giaveno A."/>
            <person name="Degli Esposti M."/>
            <person name="Johnson D.B."/>
            <person name="Quatrini R."/>
        </authorList>
    </citation>
    <scope>NUCLEOTIDE SEQUENCE [LARGE SCALE GENOMIC DNA]</scope>
    <source>
        <strain evidence="1 2">CF3</strain>
    </source>
</reference>
<keyword evidence="2" id="KW-1185">Reference proteome</keyword>
<dbReference type="EMBL" id="CP130946">
    <property type="protein sequence ID" value="XRP72143.1"/>
    <property type="molecule type" value="Genomic_DNA"/>
</dbReference>
<dbReference type="Proteomes" id="UP001196097">
    <property type="component" value="Chromosome"/>
</dbReference>
<evidence type="ECO:0000313" key="2">
    <source>
        <dbReference type="Proteomes" id="UP001196097"/>
    </source>
</evidence>
<sequence length="423" mass="46717">MAKDPWHYPRTALADQYLKTLAIGLSKSLVLFAQRRMGKTEFLRKDLLPAAEKAGYITIYVSLWESREDPQSVLLDAIRKAAEGGGIISGVWRRLGRPGSKIGVGANASTVGAQASWEQGTAEASERMLDLRQWMNTLAQKKNPTLLLVDEIQTLSDEKRYGALVAALRSALDKHGDQIKAIFTGSSSEDPKSALLDAIRKAAEGEGNISGIWRRLGRPGSKGVRANAGTVSARASWERGTAEASERMLDLRQWMNTLAEKKKPTLLLVDEIQTLADEKRHGALVAALRSALDKHGDQIKAVFTGSSSEGLRRMFQMEKAPFFQFSHQIPFPQLGPEFVQHMLRAFANATQRQLNEAEAWQAFTDLALVPEHFRLMMANMVQLGNTDIAAALEDVKTAIQKSAEYPSKWAELTPIDQNMPLVP</sequence>
<evidence type="ECO:0000313" key="1">
    <source>
        <dbReference type="EMBL" id="XRP72143.1"/>
    </source>
</evidence>
<name>A0ACD5IF98_9PROT</name>
<organism evidence="1 2">
    <name type="scientific">Acidithiobacillus ferruginosus</name>
    <dbReference type="NCBI Taxonomy" id="3063951"/>
    <lineage>
        <taxon>Bacteria</taxon>
        <taxon>Pseudomonadati</taxon>
        <taxon>Pseudomonadota</taxon>
        <taxon>Acidithiobacillia</taxon>
        <taxon>Acidithiobacillales</taxon>
        <taxon>Acidithiobacillaceae</taxon>
        <taxon>Acidithiobacillus</taxon>
    </lineage>
</organism>
<protein>
    <submittedName>
        <fullName evidence="1">Uncharacterized protein</fullName>
    </submittedName>
</protein>
<gene>
    <name evidence="1" type="ORF">HF292_010020</name>
</gene>
<accession>A0ACD5IF98</accession>